<dbReference type="GO" id="GO:0008168">
    <property type="term" value="F:methyltransferase activity"/>
    <property type="evidence" value="ECO:0007669"/>
    <property type="project" value="UniProtKB-KW"/>
</dbReference>
<keyword evidence="3" id="KW-1185">Reference proteome</keyword>
<dbReference type="PANTHER" id="PTHR43591">
    <property type="entry name" value="METHYLTRANSFERASE"/>
    <property type="match status" value="1"/>
</dbReference>
<dbReference type="SUPFAM" id="SSF53335">
    <property type="entry name" value="S-adenosyl-L-methionine-dependent methyltransferases"/>
    <property type="match status" value="1"/>
</dbReference>
<dbReference type="Proteomes" id="UP001597024">
    <property type="component" value="Unassembled WGS sequence"/>
</dbReference>
<dbReference type="Gene3D" id="3.40.50.150">
    <property type="entry name" value="Vaccinia Virus protein VP39"/>
    <property type="match status" value="1"/>
</dbReference>
<keyword evidence="2" id="KW-0808">Transferase</keyword>
<reference evidence="3" key="1">
    <citation type="journal article" date="2019" name="Int. J. Syst. Evol. Microbiol.">
        <title>The Global Catalogue of Microorganisms (GCM) 10K type strain sequencing project: providing services to taxonomists for standard genome sequencing and annotation.</title>
        <authorList>
            <consortium name="The Broad Institute Genomics Platform"/>
            <consortium name="The Broad Institute Genome Sequencing Center for Infectious Disease"/>
            <person name="Wu L."/>
            <person name="Ma J."/>
        </authorList>
    </citation>
    <scope>NUCLEOTIDE SEQUENCE [LARGE SCALE GENOMIC DNA]</scope>
    <source>
        <strain evidence="3">CCUG 62974</strain>
    </source>
</reference>
<dbReference type="GO" id="GO:0032259">
    <property type="term" value="P:methylation"/>
    <property type="evidence" value="ECO:0007669"/>
    <property type="project" value="UniProtKB-KW"/>
</dbReference>
<comment type="caution">
    <text evidence="2">The sequence shown here is derived from an EMBL/GenBank/DDBJ whole genome shotgun (WGS) entry which is preliminary data.</text>
</comment>
<dbReference type="EC" id="2.1.1.-" evidence="2"/>
<dbReference type="Pfam" id="PF08241">
    <property type="entry name" value="Methyltransf_11"/>
    <property type="match status" value="1"/>
</dbReference>
<name>A0ABW3DHX2_9ACTN</name>
<protein>
    <submittedName>
        <fullName evidence="2">Class I SAM-dependent methyltransferase</fullName>
        <ecNumber evidence="2">2.1.1.-</ecNumber>
    </submittedName>
</protein>
<sequence>MTGGGVGSTRSLRGIGGLFDRIADSYDSAVPFFTPFAADLAAWATPPRDGTVLDLCCGDGACLAALLPMMADGTVIGIDLSYRMLSAIGGRRPAAEKHRRMAPVLADAGELPFQDSAFDAFYCALSWHFLSSPSDALNELWRTGRPGATLAISMLGPSRHTWPFLGRVLSRYVPRLAPGPGAAQEEKPLDARMRESGWLLTGTEERSRQFEFSGATEWLAWQWSHTGRVYFEQVEDSRREALQESLLREAEQAHRRTGLRFTQHVTFIHATRIGGDVRKDGSNHVR</sequence>
<dbReference type="InterPro" id="IPR029063">
    <property type="entry name" value="SAM-dependent_MTases_sf"/>
</dbReference>
<evidence type="ECO:0000313" key="2">
    <source>
        <dbReference type="EMBL" id="MFD0883309.1"/>
    </source>
</evidence>
<dbReference type="InterPro" id="IPR013216">
    <property type="entry name" value="Methyltransf_11"/>
</dbReference>
<dbReference type="EMBL" id="JBHTHX010000025">
    <property type="protein sequence ID" value="MFD0883309.1"/>
    <property type="molecule type" value="Genomic_DNA"/>
</dbReference>
<gene>
    <name evidence="2" type="ORF">ACFQ08_01880</name>
</gene>
<feature type="domain" description="Methyltransferase type 11" evidence="1">
    <location>
        <begin position="53"/>
        <end position="152"/>
    </location>
</feature>
<keyword evidence="2" id="KW-0489">Methyltransferase</keyword>
<proteinExistence type="predicted"/>
<evidence type="ECO:0000259" key="1">
    <source>
        <dbReference type="Pfam" id="PF08241"/>
    </source>
</evidence>
<dbReference type="PANTHER" id="PTHR43591:SF24">
    <property type="entry name" value="2-METHOXY-6-POLYPRENYL-1,4-BENZOQUINOL METHYLASE, MITOCHONDRIAL"/>
    <property type="match status" value="1"/>
</dbReference>
<organism evidence="2 3">
    <name type="scientific">Streptosporangium algeriense</name>
    <dbReference type="NCBI Taxonomy" id="1682748"/>
    <lineage>
        <taxon>Bacteria</taxon>
        <taxon>Bacillati</taxon>
        <taxon>Actinomycetota</taxon>
        <taxon>Actinomycetes</taxon>
        <taxon>Streptosporangiales</taxon>
        <taxon>Streptosporangiaceae</taxon>
        <taxon>Streptosporangium</taxon>
    </lineage>
</organism>
<evidence type="ECO:0000313" key="3">
    <source>
        <dbReference type="Proteomes" id="UP001597024"/>
    </source>
</evidence>
<accession>A0ABW3DHX2</accession>
<dbReference type="CDD" id="cd02440">
    <property type="entry name" value="AdoMet_MTases"/>
    <property type="match status" value="1"/>
</dbReference>